<dbReference type="InterPro" id="IPR013671">
    <property type="entry name" value="Gemini_AC4/5_cons-dom"/>
</dbReference>
<evidence type="ECO:0000313" key="2">
    <source>
        <dbReference type="EMBL" id="BAB83037.1"/>
    </source>
</evidence>
<dbReference type="Proteomes" id="UP000204509">
    <property type="component" value="Segment DNA A"/>
</dbReference>
<evidence type="ECO:0000259" key="1">
    <source>
        <dbReference type="Pfam" id="PF08464"/>
    </source>
</evidence>
<dbReference type="EMBL" id="AB050781">
    <property type="protein sequence ID" value="BAB83037.1"/>
    <property type="molecule type" value="Genomic_DNA"/>
</dbReference>
<dbReference type="Pfam" id="PF08464">
    <property type="entry name" value="Gemini_AC4_5_2"/>
    <property type="match status" value="1"/>
</dbReference>
<dbReference type="KEGG" id="vg:929668"/>
<proteinExistence type="predicted"/>
<reference evidence="2 3" key="1">
    <citation type="journal article" date="2001" name="J. Phytopathol.">
        <title>Complete Nucleotide Sequence and Genome Organization of Soybean Crinkle Leaf Virus.</title>
        <authorList>
            <person name="Samretwanich K."/>
            <person name="Kittipakorn K."/>
            <person name="Chiemsombat P."/>
            <person name="Ikegami M."/>
        </authorList>
    </citation>
    <scope>NUCLEOTIDE SEQUENCE [LARGE SCALE GENOMIC DNA]</scope>
</reference>
<organism evidence="2 3">
    <name type="scientific">Ageratum yellow vein virus</name>
    <dbReference type="NCBI Taxonomy" id="44560"/>
    <lineage>
        <taxon>Viruses</taxon>
        <taxon>Monodnaviria</taxon>
        <taxon>Shotokuvirae</taxon>
        <taxon>Cressdnaviricota</taxon>
        <taxon>Repensiviricetes</taxon>
        <taxon>Geplafuvirales</taxon>
        <taxon>Geminiviridae</taxon>
        <taxon>Begomovirus</taxon>
        <taxon>Begomovirus ageravenae</taxon>
    </lineage>
</organism>
<protein>
    <submittedName>
        <fullName evidence="2">C5 protein</fullName>
    </submittedName>
</protein>
<sequence>MGYVVPLFIRLDLTRAFTTFGDIRASVHSVHSGLAIHGPVGPCPSFVGDEDSGGSNTAHHGGVEVQTATYLRGGSGNEYIGGSLRHNCEHELLKLDHVQDRTQSYQENTYLQLIEDILQQAYTVDREQSLGIRLRVDPTF</sequence>
<evidence type="ECO:0000313" key="3">
    <source>
        <dbReference type="Proteomes" id="UP000204509"/>
    </source>
</evidence>
<accession>Q8V986</accession>
<feature type="domain" description="Geminivirus AC4/5 conserved" evidence="1">
    <location>
        <begin position="1"/>
        <end position="43"/>
    </location>
</feature>
<gene>
    <name evidence="2" type="primary">C5</name>
</gene>
<name>Q8V986_9GEMI</name>